<evidence type="ECO:0000313" key="1">
    <source>
        <dbReference type="EMBL" id="GFR80499.1"/>
    </source>
</evidence>
<gene>
    <name evidence="1" type="ORF">ElyMa_000583400</name>
</gene>
<feature type="non-terminal residue" evidence="1">
    <location>
        <position position="1"/>
    </location>
</feature>
<comment type="caution">
    <text evidence="1">The sequence shown here is derived from an EMBL/GenBank/DDBJ whole genome shotgun (WGS) entry which is preliminary data.</text>
</comment>
<keyword evidence="2" id="KW-1185">Reference proteome</keyword>
<dbReference type="EMBL" id="BMAT01001134">
    <property type="protein sequence ID" value="GFR80499.1"/>
    <property type="molecule type" value="Genomic_DNA"/>
</dbReference>
<dbReference type="SUPFAM" id="SSF56219">
    <property type="entry name" value="DNase I-like"/>
    <property type="match status" value="1"/>
</dbReference>
<dbReference type="InterPro" id="IPR036691">
    <property type="entry name" value="Endo/exonu/phosph_ase_sf"/>
</dbReference>
<protein>
    <recommendedName>
        <fullName evidence="3">Endonuclease/exonuclease/phosphatase domain-containing protein</fullName>
    </recommendedName>
</protein>
<sequence length="53" mass="6166">LSECISELQLTDIWRLHHTAEKDFTWSRGSPTIARRLDYVILGENLARHADET</sequence>
<dbReference type="Proteomes" id="UP000762676">
    <property type="component" value="Unassembled WGS sequence"/>
</dbReference>
<proteinExistence type="predicted"/>
<name>A0AAV4G5G9_9GAST</name>
<dbReference type="AlphaFoldDB" id="A0AAV4G5G9"/>
<organism evidence="1 2">
    <name type="scientific">Elysia marginata</name>
    <dbReference type="NCBI Taxonomy" id="1093978"/>
    <lineage>
        <taxon>Eukaryota</taxon>
        <taxon>Metazoa</taxon>
        <taxon>Spiralia</taxon>
        <taxon>Lophotrochozoa</taxon>
        <taxon>Mollusca</taxon>
        <taxon>Gastropoda</taxon>
        <taxon>Heterobranchia</taxon>
        <taxon>Euthyneura</taxon>
        <taxon>Panpulmonata</taxon>
        <taxon>Sacoglossa</taxon>
        <taxon>Placobranchoidea</taxon>
        <taxon>Plakobranchidae</taxon>
        <taxon>Elysia</taxon>
    </lineage>
</organism>
<reference evidence="1 2" key="1">
    <citation type="journal article" date="2021" name="Elife">
        <title>Chloroplast acquisition without the gene transfer in kleptoplastic sea slugs, Plakobranchus ocellatus.</title>
        <authorList>
            <person name="Maeda T."/>
            <person name="Takahashi S."/>
            <person name="Yoshida T."/>
            <person name="Shimamura S."/>
            <person name="Takaki Y."/>
            <person name="Nagai Y."/>
            <person name="Toyoda A."/>
            <person name="Suzuki Y."/>
            <person name="Arimoto A."/>
            <person name="Ishii H."/>
            <person name="Satoh N."/>
            <person name="Nishiyama T."/>
            <person name="Hasebe M."/>
            <person name="Maruyama T."/>
            <person name="Minagawa J."/>
            <person name="Obokata J."/>
            <person name="Shigenobu S."/>
        </authorList>
    </citation>
    <scope>NUCLEOTIDE SEQUENCE [LARGE SCALE GENOMIC DNA]</scope>
</reference>
<dbReference type="Gene3D" id="3.60.10.10">
    <property type="entry name" value="Endonuclease/exonuclease/phosphatase"/>
    <property type="match status" value="1"/>
</dbReference>
<accession>A0AAV4G5G9</accession>
<evidence type="ECO:0008006" key="3">
    <source>
        <dbReference type="Google" id="ProtNLM"/>
    </source>
</evidence>
<evidence type="ECO:0000313" key="2">
    <source>
        <dbReference type="Proteomes" id="UP000762676"/>
    </source>
</evidence>
<feature type="non-terminal residue" evidence="1">
    <location>
        <position position="53"/>
    </location>
</feature>